<protein>
    <recommendedName>
        <fullName evidence="6">Phage tail protein</fullName>
    </recommendedName>
</protein>
<evidence type="ECO:0000259" key="3">
    <source>
        <dbReference type="Pfam" id="PF21722"/>
    </source>
</evidence>
<dbReference type="OrthoDB" id="9810174at2"/>
<name>A0A5E4SRD1_9BURK</name>
<evidence type="ECO:0000259" key="2">
    <source>
        <dbReference type="Pfam" id="PF12571"/>
    </source>
</evidence>
<feature type="compositionally biased region" description="Gly residues" evidence="1">
    <location>
        <begin position="430"/>
        <end position="439"/>
    </location>
</feature>
<organism evidence="4 5">
    <name type="scientific">Pandoraea fibrosis</name>
    <dbReference type="NCBI Taxonomy" id="1891094"/>
    <lineage>
        <taxon>Bacteria</taxon>
        <taxon>Pseudomonadati</taxon>
        <taxon>Pseudomonadota</taxon>
        <taxon>Betaproteobacteria</taxon>
        <taxon>Burkholderiales</taxon>
        <taxon>Burkholderiaceae</taxon>
        <taxon>Pandoraea</taxon>
    </lineage>
</organism>
<dbReference type="EMBL" id="CABPRW010000002">
    <property type="protein sequence ID" value="VVD78386.1"/>
    <property type="molecule type" value="Genomic_DNA"/>
</dbReference>
<evidence type="ECO:0008006" key="6">
    <source>
        <dbReference type="Google" id="ProtNLM"/>
    </source>
</evidence>
<dbReference type="Pfam" id="PF21722">
    <property type="entry name" value="Gly_rich_2"/>
    <property type="match status" value="1"/>
</dbReference>
<dbReference type="InterPro" id="IPR049304">
    <property type="entry name" value="Gly_rich_dom"/>
</dbReference>
<feature type="domain" description="Phage tail fibre protein N-terminal" evidence="2">
    <location>
        <begin position="1"/>
        <end position="152"/>
    </location>
</feature>
<dbReference type="AlphaFoldDB" id="A0A5E4SRD1"/>
<dbReference type="Pfam" id="PF12571">
    <property type="entry name" value="Phage_tail_fib"/>
    <property type="match status" value="1"/>
</dbReference>
<gene>
    <name evidence="4" type="ORF">PFI31113_00978</name>
</gene>
<evidence type="ECO:0000313" key="5">
    <source>
        <dbReference type="Proteomes" id="UP000382577"/>
    </source>
</evidence>
<dbReference type="InterPro" id="IPR022225">
    <property type="entry name" value="Phage_tail_fibre_N"/>
</dbReference>
<dbReference type="PANTHER" id="PTHR35191:SF1">
    <property type="entry name" value="PROPHAGE SIDE TAIL FIBER PROTEIN HOMOLOG STFQ-RELATED"/>
    <property type="match status" value="1"/>
</dbReference>
<dbReference type="Proteomes" id="UP000382577">
    <property type="component" value="Unassembled WGS sequence"/>
</dbReference>
<feature type="domain" description="Glycine-rich" evidence="3">
    <location>
        <begin position="243"/>
        <end position="438"/>
    </location>
</feature>
<dbReference type="InterPro" id="IPR051934">
    <property type="entry name" value="Phage_Tail_Fiber_Structural"/>
</dbReference>
<dbReference type="RefSeq" id="WP_150598920.1">
    <property type="nucleotide sequence ID" value="NZ_CABPRW010000002.1"/>
</dbReference>
<reference evidence="4 5" key="1">
    <citation type="submission" date="2019-08" db="EMBL/GenBank/DDBJ databases">
        <authorList>
            <person name="Peeters C."/>
        </authorList>
    </citation>
    <scope>NUCLEOTIDE SEQUENCE [LARGE SCALE GENOMIC DNA]</scope>
    <source>
        <strain evidence="4 5">LMG 31113</strain>
    </source>
</reference>
<proteinExistence type="predicted"/>
<evidence type="ECO:0000313" key="4">
    <source>
        <dbReference type="EMBL" id="VVD78386.1"/>
    </source>
</evidence>
<dbReference type="PANTHER" id="PTHR35191">
    <property type="entry name" value="PROPHAGE SIDE TAIL FIBER PROTEIN HOMOLOG STFQ-RELATED"/>
    <property type="match status" value="1"/>
</dbReference>
<feature type="compositionally biased region" description="Gly residues" evidence="1">
    <location>
        <begin position="409"/>
        <end position="421"/>
    </location>
</feature>
<accession>A0A5E4SRD1</accession>
<sequence>MTATYYTIATDIGNAKEAKAIALGLRRKFVALAVGDGGGDNAPIPTPKPDQKALLGEWRRAPLNLLEQDPKNPSQLIAEQIIPENEGGKWIREMALIDEDGDICYISNAPPTYKPLLPEGSGKTQGLRMVIIVSNVATVELKIDPSVVLATREYADRSITVAMKAHSDATDPHPQYALKSVTDTHLPSEVAAKTYLSIEAAKKYLPTEDAQKTYLAITAATEQFQHIEALARAHGSQLFTQNGKMTVPDGVTDIYVSGCGGGAGGGGAAWNDHIQASGGGGGSGYWCVRQRIPVKPGQELTINIGGGGVGAVSTKPGENGVDGRNGGATTIAELGLTLGGGEAGVRAIINGVWGNGAGPGQGGNGGQWGSVGMSRKADFDNICPGGDGGSTPFGAGGATCGWSWGGVGGDGRGHGSGGSGGQSSSIGSPAPGGGGGSGAKGMLLIEW</sequence>
<feature type="region of interest" description="Disordered" evidence="1">
    <location>
        <begin position="409"/>
        <end position="441"/>
    </location>
</feature>
<evidence type="ECO:0000256" key="1">
    <source>
        <dbReference type="SAM" id="MobiDB-lite"/>
    </source>
</evidence>